<gene>
    <name evidence="4" type="ORF">JW592_23965</name>
</gene>
<dbReference type="PROSITE" id="PS51257">
    <property type="entry name" value="PROKAR_LIPOPROTEIN"/>
    <property type="match status" value="1"/>
</dbReference>
<feature type="chain" id="PRO_5046307021" description="DUF4352 domain-containing protein" evidence="3">
    <location>
        <begin position="30"/>
        <end position="204"/>
    </location>
</feature>
<accession>A0ABS3WZE8</accession>
<organism evidence="4 5">
    <name type="scientific">Streptomyces spirodelae</name>
    <dbReference type="NCBI Taxonomy" id="2812904"/>
    <lineage>
        <taxon>Bacteria</taxon>
        <taxon>Bacillati</taxon>
        <taxon>Actinomycetota</taxon>
        <taxon>Actinomycetes</taxon>
        <taxon>Kitasatosporales</taxon>
        <taxon>Streptomycetaceae</taxon>
        <taxon>Streptomyces</taxon>
    </lineage>
</organism>
<keyword evidence="1 3" id="KW-0732">Signal</keyword>
<reference evidence="4 5" key="1">
    <citation type="submission" date="2021-02" db="EMBL/GenBank/DDBJ databases">
        <title>Streptomyces spirodelae sp. nov., isolated from duckweed.</title>
        <authorList>
            <person name="Saimee Y."/>
            <person name="Duangmal K."/>
        </authorList>
    </citation>
    <scope>NUCLEOTIDE SEQUENCE [LARGE SCALE GENOMIC DNA]</scope>
    <source>
        <strain evidence="4 5">DW4-2</strain>
    </source>
</reference>
<keyword evidence="5" id="KW-1185">Reference proteome</keyword>
<feature type="compositionally biased region" description="Basic residues" evidence="2">
    <location>
        <begin position="48"/>
        <end position="57"/>
    </location>
</feature>
<evidence type="ECO:0008006" key="6">
    <source>
        <dbReference type="Google" id="ProtNLM"/>
    </source>
</evidence>
<evidence type="ECO:0000256" key="2">
    <source>
        <dbReference type="SAM" id="MobiDB-lite"/>
    </source>
</evidence>
<evidence type="ECO:0000313" key="5">
    <source>
        <dbReference type="Proteomes" id="UP001518976"/>
    </source>
</evidence>
<evidence type="ECO:0000256" key="3">
    <source>
        <dbReference type="SAM" id="SignalP"/>
    </source>
</evidence>
<dbReference type="EMBL" id="JAFFZN010000024">
    <property type="protein sequence ID" value="MBO8188503.1"/>
    <property type="molecule type" value="Genomic_DNA"/>
</dbReference>
<name>A0ABS3WZE8_9ACTN</name>
<feature type="region of interest" description="Disordered" evidence="2">
    <location>
        <begin position="32"/>
        <end position="80"/>
    </location>
</feature>
<protein>
    <recommendedName>
        <fullName evidence="6">DUF4352 domain-containing protein</fullName>
    </recommendedName>
</protein>
<dbReference type="RefSeq" id="WP_209267279.1">
    <property type="nucleotide sequence ID" value="NZ_JAFFZN010000024.1"/>
</dbReference>
<proteinExistence type="predicted"/>
<dbReference type="InterPro" id="IPR029050">
    <property type="entry name" value="Immunoprotect_excell_Ig-like"/>
</dbReference>
<evidence type="ECO:0000313" key="4">
    <source>
        <dbReference type="EMBL" id="MBO8188503.1"/>
    </source>
</evidence>
<evidence type="ECO:0000256" key="1">
    <source>
        <dbReference type="ARBA" id="ARBA00022729"/>
    </source>
</evidence>
<dbReference type="Proteomes" id="UP001518976">
    <property type="component" value="Unassembled WGS sequence"/>
</dbReference>
<comment type="caution">
    <text evidence="4">The sequence shown here is derived from an EMBL/GenBank/DDBJ whole genome shotgun (WGS) entry which is preliminary data.</text>
</comment>
<feature type="signal peptide" evidence="3">
    <location>
        <begin position="1"/>
        <end position="29"/>
    </location>
</feature>
<sequence>MPVRALPRRRPLSVVAVTAATVLSLGALGACSMEEPSTEKAGTSQSAKKGKDKKGKGRAGEGSAKGGGSEGSGPRAAGESAVYSKKGLKVTVAAPEKFTPSAYAAGHKSGQQAYKLRVTLENTGDAKIDTALVTVGARQGRDGETTAGIFDGDTVGSGFTGHLLPGKRATATYGFDVAPGAKTLDIEVSVNDFETEPAQWSLKL</sequence>
<dbReference type="Gene3D" id="2.60.40.1240">
    <property type="match status" value="1"/>
</dbReference>